<proteinExistence type="predicted"/>
<dbReference type="OrthoDB" id="75419at2759"/>
<name>A0A139A778_GONPJ</name>
<dbReference type="PANTHER" id="PTHR31139">
    <property type="entry name" value="ECTOPIC P GRANULES PROTEIN 5 HOMOLOG"/>
    <property type="match status" value="1"/>
</dbReference>
<evidence type="ECO:0000313" key="1">
    <source>
        <dbReference type="EMBL" id="KXS12672.1"/>
    </source>
</evidence>
<dbReference type="AlphaFoldDB" id="A0A139A778"/>
<accession>A0A139A778</accession>
<dbReference type="EMBL" id="KQ965786">
    <property type="protein sequence ID" value="KXS12672.1"/>
    <property type="molecule type" value="Genomic_DNA"/>
</dbReference>
<reference evidence="1 2" key="1">
    <citation type="journal article" date="2015" name="Genome Biol. Evol.">
        <title>Phylogenomic analyses indicate that early fungi evolved digesting cell walls of algal ancestors of land plants.</title>
        <authorList>
            <person name="Chang Y."/>
            <person name="Wang S."/>
            <person name="Sekimoto S."/>
            <person name="Aerts A.L."/>
            <person name="Choi C."/>
            <person name="Clum A."/>
            <person name="LaButti K.M."/>
            <person name="Lindquist E.A."/>
            <person name="Yee Ngan C."/>
            <person name="Ohm R.A."/>
            <person name="Salamov A.A."/>
            <person name="Grigoriev I.V."/>
            <person name="Spatafora J.W."/>
            <person name="Berbee M.L."/>
        </authorList>
    </citation>
    <scope>NUCLEOTIDE SEQUENCE [LARGE SCALE GENOMIC DNA]</scope>
    <source>
        <strain evidence="1 2">JEL478</strain>
    </source>
</reference>
<dbReference type="InterPro" id="IPR051436">
    <property type="entry name" value="Autophagy-related_EPG5"/>
</dbReference>
<dbReference type="PANTHER" id="PTHR31139:SF4">
    <property type="entry name" value="ECTOPIC P GRANULES PROTEIN 5 HOMOLOG"/>
    <property type="match status" value="1"/>
</dbReference>
<organism evidence="1 2">
    <name type="scientific">Gonapodya prolifera (strain JEL478)</name>
    <name type="common">Monoblepharis prolifera</name>
    <dbReference type="NCBI Taxonomy" id="1344416"/>
    <lineage>
        <taxon>Eukaryota</taxon>
        <taxon>Fungi</taxon>
        <taxon>Fungi incertae sedis</taxon>
        <taxon>Chytridiomycota</taxon>
        <taxon>Chytridiomycota incertae sedis</taxon>
        <taxon>Monoblepharidomycetes</taxon>
        <taxon>Monoblepharidales</taxon>
        <taxon>Gonapodyaceae</taxon>
        <taxon>Gonapodya</taxon>
    </lineage>
</organism>
<keyword evidence="2" id="KW-1185">Reference proteome</keyword>
<evidence type="ECO:0000313" key="2">
    <source>
        <dbReference type="Proteomes" id="UP000070544"/>
    </source>
</evidence>
<protein>
    <submittedName>
        <fullName evidence="1">Uncharacterized protein</fullName>
    </submittedName>
</protein>
<sequence length="230" mass="25623">MTEHAIIRARVRGVTWDSISEHFFVPSISSDSYFAVCTKRYCPLTLYCSTLKGIALCHSISEELIWDARIRSWIVELKPEAGRELHVAELVRHFAKRLSDIRIVQGTPSCDLQLVGAALLNWGQDKDHSGFLGSIGMGSKSPFQVEFRLFCKIIGTFLITTGTSVEGVDGVMKSTKMIGALGALPHQHADYSHHKDTILHSVAFMENRQKGVPDMVDLVNYLVLNLPLIL</sequence>
<dbReference type="Proteomes" id="UP000070544">
    <property type="component" value="Unassembled WGS sequence"/>
</dbReference>
<gene>
    <name evidence="1" type="ORF">M427DRAFT_59402</name>
</gene>
<dbReference type="GO" id="GO:0097352">
    <property type="term" value="P:autophagosome maturation"/>
    <property type="evidence" value="ECO:0007669"/>
    <property type="project" value="TreeGrafter"/>
</dbReference>
<dbReference type="GO" id="GO:0005737">
    <property type="term" value="C:cytoplasm"/>
    <property type="evidence" value="ECO:0007669"/>
    <property type="project" value="TreeGrafter"/>
</dbReference>